<dbReference type="Proteomes" id="UP001141253">
    <property type="component" value="Chromosome 12"/>
</dbReference>
<organism evidence="1 2">
    <name type="scientific">Salix suchowensis</name>
    <dbReference type="NCBI Taxonomy" id="1278906"/>
    <lineage>
        <taxon>Eukaryota</taxon>
        <taxon>Viridiplantae</taxon>
        <taxon>Streptophyta</taxon>
        <taxon>Embryophyta</taxon>
        <taxon>Tracheophyta</taxon>
        <taxon>Spermatophyta</taxon>
        <taxon>Magnoliopsida</taxon>
        <taxon>eudicotyledons</taxon>
        <taxon>Gunneridae</taxon>
        <taxon>Pentapetalae</taxon>
        <taxon>rosids</taxon>
        <taxon>fabids</taxon>
        <taxon>Malpighiales</taxon>
        <taxon>Salicaceae</taxon>
        <taxon>Saliceae</taxon>
        <taxon>Salix</taxon>
    </lineage>
</organism>
<gene>
    <name evidence="1" type="ORF">OIU77_000888</name>
</gene>
<accession>A0ABQ9BA33</accession>
<evidence type="ECO:0000313" key="1">
    <source>
        <dbReference type="EMBL" id="KAJ6376003.1"/>
    </source>
</evidence>
<reference evidence="1" key="2">
    <citation type="journal article" date="2023" name="Int. J. Mol. Sci.">
        <title>De Novo Assembly and Annotation of 11 Diverse Shrub Willow (Salix) Genomes Reveals Novel Gene Organization in Sex-Linked Regions.</title>
        <authorList>
            <person name="Hyden B."/>
            <person name="Feng K."/>
            <person name="Yates T.B."/>
            <person name="Jawdy S."/>
            <person name="Cereghino C."/>
            <person name="Smart L.B."/>
            <person name="Muchero W."/>
        </authorList>
    </citation>
    <scope>NUCLEOTIDE SEQUENCE</scope>
    <source>
        <tissue evidence="1">Shoot tip</tissue>
    </source>
</reference>
<protein>
    <submittedName>
        <fullName evidence="1">Uncharacterized protein</fullName>
    </submittedName>
</protein>
<evidence type="ECO:0000313" key="2">
    <source>
        <dbReference type="Proteomes" id="UP001141253"/>
    </source>
</evidence>
<proteinExistence type="predicted"/>
<sequence>MEESVSAAENAWSGGGDDFSCVGGVCDAEHTIMDLGFNGCWIRKKDSCNKEGEGQLTGDCGEMVFRFLEGGISGGEW</sequence>
<dbReference type="EMBL" id="JAPFFI010000010">
    <property type="protein sequence ID" value="KAJ6376003.1"/>
    <property type="molecule type" value="Genomic_DNA"/>
</dbReference>
<name>A0ABQ9BA33_9ROSI</name>
<reference evidence="1" key="1">
    <citation type="submission" date="2022-10" db="EMBL/GenBank/DDBJ databases">
        <authorList>
            <person name="Hyden B.L."/>
            <person name="Feng K."/>
            <person name="Yates T."/>
            <person name="Jawdy S."/>
            <person name="Smart L.B."/>
            <person name="Muchero W."/>
        </authorList>
    </citation>
    <scope>NUCLEOTIDE SEQUENCE</scope>
    <source>
        <tissue evidence="1">Shoot tip</tissue>
    </source>
</reference>
<keyword evidence="2" id="KW-1185">Reference proteome</keyword>
<comment type="caution">
    <text evidence="1">The sequence shown here is derived from an EMBL/GenBank/DDBJ whole genome shotgun (WGS) entry which is preliminary data.</text>
</comment>